<evidence type="ECO:0000313" key="2">
    <source>
        <dbReference type="EMBL" id="ATW24696.1"/>
    </source>
</evidence>
<dbReference type="PANTHER" id="PTHR43801:SF1">
    <property type="entry name" value="POLYPRENYL SYNTHETASE"/>
    <property type="match status" value="1"/>
</dbReference>
<feature type="transmembrane region" description="Helical" evidence="1">
    <location>
        <begin position="36"/>
        <end position="67"/>
    </location>
</feature>
<reference evidence="2 3" key="1">
    <citation type="submission" date="2016-10" db="EMBL/GenBank/DDBJ databases">
        <title>Complete Genome Sequence of Peptococcaceae strain DCMF.</title>
        <authorList>
            <person name="Edwards R.J."/>
            <person name="Holland S.I."/>
            <person name="Deshpande N.P."/>
            <person name="Wong Y.K."/>
            <person name="Ertan H."/>
            <person name="Manefield M."/>
            <person name="Russell T.L."/>
            <person name="Lee M.J."/>
        </authorList>
    </citation>
    <scope>NUCLEOTIDE SEQUENCE [LARGE SCALE GENOMIC DNA]</scope>
    <source>
        <strain evidence="2 3">DCMF</strain>
    </source>
</reference>
<sequence>MKTKKRLFIGLLSVSLGMIIGLVILIWFLAVNRDVVFYRVLLVVFGIFLLGIVALVGVGIVGMVLTLYQAKAIPSMQSYMRMATNLLFPMALGIGHLLGMNKNQIKSSFIEVNNQMVHTKKLWLEPEQVMILAPHCLQKSSCPHKLTMDVQNCKRCGGCSVHRLLELSEKYGVPLVVAPGGTLARRFIEKYRPQAIVAIACERDLTSGILDVNPLPVLGVRNMRPEGPCVNTTVDLNQVENAIQFFLVNSESWQKIKMYREVEG</sequence>
<dbReference type="Pfam" id="PF01976">
    <property type="entry name" value="DUF116"/>
    <property type="match status" value="1"/>
</dbReference>
<dbReference type="RefSeq" id="WP_148133917.1">
    <property type="nucleotide sequence ID" value="NZ_CP017634.1"/>
</dbReference>
<dbReference type="PANTHER" id="PTHR43801">
    <property type="entry name" value="NUCLEOTIDE-BINDING PROTEIN-RELATED"/>
    <property type="match status" value="1"/>
</dbReference>
<proteinExistence type="predicted"/>
<keyword evidence="1" id="KW-0812">Transmembrane</keyword>
<name>A0A3G1KQH2_FORW1</name>
<accession>A0A3G1KQH2</accession>
<keyword evidence="1" id="KW-0472">Membrane</keyword>
<dbReference type="OrthoDB" id="9787348at2"/>
<feature type="transmembrane region" description="Helical" evidence="1">
    <location>
        <begin position="79"/>
        <end position="99"/>
    </location>
</feature>
<dbReference type="EMBL" id="CP017634">
    <property type="protein sequence ID" value="ATW24696.1"/>
    <property type="molecule type" value="Genomic_DNA"/>
</dbReference>
<evidence type="ECO:0008006" key="4">
    <source>
        <dbReference type="Google" id="ProtNLM"/>
    </source>
</evidence>
<dbReference type="InterPro" id="IPR002829">
    <property type="entry name" value="DUF116"/>
</dbReference>
<gene>
    <name evidence="2" type="ORF">DCMF_07825</name>
</gene>
<organism evidence="2 3">
    <name type="scientific">Formimonas warabiya</name>
    <dbReference type="NCBI Taxonomy" id="1761012"/>
    <lineage>
        <taxon>Bacteria</taxon>
        <taxon>Bacillati</taxon>
        <taxon>Bacillota</taxon>
        <taxon>Clostridia</taxon>
        <taxon>Eubacteriales</taxon>
        <taxon>Peptococcaceae</taxon>
        <taxon>Candidatus Formimonas</taxon>
    </lineage>
</organism>
<dbReference type="KEGG" id="fwa:DCMF_07825"/>
<feature type="transmembrane region" description="Helical" evidence="1">
    <location>
        <begin position="7"/>
        <end position="30"/>
    </location>
</feature>
<keyword evidence="3" id="KW-1185">Reference proteome</keyword>
<evidence type="ECO:0000313" key="3">
    <source>
        <dbReference type="Proteomes" id="UP000323521"/>
    </source>
</evidence>
<dbReference type="AlphaFoldDB" id="A0A3G1KQH2"/>
<dbReference type="Proteomes" id="UP000323521">
    <property type="component" value="Chromosome"/>
</dbReference>
<keyword evidence="1" id="KW-1133">Transmembrane helix</keyword>
<protein>
    <recommendedName>
        <fullName evidence="4">DUF116 domain-containing protein</fullName>
    </recommendedName>
</protein>
<evidence type="ECO:0000256" key="1">
    <source>
        <dbReference type="SAM" id="Phobius"/>
    </source>
</evidence>